<evidence type="ECO:0000256" key="4">
    <source>
        <dbReference type="ARBA" id="ARBA00022840"/>
    </source>
</evidence>
<dbReference type="InterPro" id="IPR001206">
    <property type="entry name" value="Diacylglycerol_kinase_cat_dom"/>
</dbReference>
<dbReference type="eggNOG" id="KOG1116">
    <property type="taxonomic scope" value="Eukaryota"/>
</dbReference>
<dbReference type="GO" id="GO:0005524">
    <property type="term" value="F:ATP binding"/>
    <property type="evidence" value="ECO:0007669"/>
    <property type="project" value="UniProtKB-KW"/>
</dbReference>
<evidence type="ECO:0000256" key="1">
    <source>
        <dbReference type="ARBA" id="ARBA00022679"/>
    </source>
</evidence>
<dbReference type="EMBL" id="JH767142">
    <property type="protein sequence ID" value="EQC38111.1"/>
    <property type="molecule type" value="Genomic_DNA"/>
</dbReference>
<keyword evidence="4" id="KW-0067">ATP-binding</keyword>
<dbReference type="InterPro" id="IPR045540">
    <property type="entry name" value="YegS/DAGK_C"/>
</dbReference>
<dbReference type="InParanoid" id="T0QTS6"/>
<dbReference type="Gene3D" id="2.60.200.40">
    <property type="match status" value="1"/>
</dbReference>
<evidence type="ECO:0000313" key="6">
    <source>
        <dbReference type="EMBL" id="EQC38111.1"/>
    </source>
</evidence>
<gene>
    <name evidence="6" type="ORF">SDRG_04541</name>
</gene>
<dbReference type="GO" id="GO:0001727">
    <property type="term" value="F:lipid kinase activity"/>
    <property type="evidence" value="ECO:0007669"/>
    <property type="project" value="TreeGrafter"/>
</dbReference>
<dbReference type="PANTHER" id="PTHR12358">
    <property type="entry name" value="SPHINGOSINE KINASE"/>
    <property type="match status" value="1"/>
</dbReference>
<evidence type="ECO:0000256" key="2">
    <source>
        <dbReference type="ARBA" id="ARBA00022741"/>
    </source>
</evidence>
<organism evidence="6 7">
    <name type="scientific">Saprolegnia diclina (strain VS20)</name>
    <dbReference type="NCBI Taxonomy" id="1156394"/>
    <lineage>
        <taxon>Eukaryota</taxon>
        <taxon>Sar</taxon>
        <taxon>Stramenopiles</taxon>
        <taxon>Oomycota</taxon>
        <taxon>Saprolegniomycetes</taxon>
        <taxon>Saprolegniales</taxon>
        <taxon>Saprolegniaceae</taxon>
        <taxon>Saprolegnia</taxon>
    </lineage>
</organism>
<evidence type="ECO:0000259" key="5">
    <source>
        <dbReference type="PROSITE" id="PS50146"/>
    </source>
</evidence>
<keyword evidence="1" id="KW-0808">Transferase</keyword>
<dbReference type="STRING" id="1156394.T0QTS6"/>
<dbReference type="InterPro" id="IPR016064">
    <property type="entry name" value="NAD/diacylglycerol_kinase_sf"/>
</dbReference>
<dbReference type="OMA" id="TMGNFYA"/>
<keyword evidence="2" id="KW-0547">Nucleotide-binding</keyword>
<proteinExistence type="predicted"/>
<dbReference type="PROSITE" id="PS50146">
    <property type="entry name" value="DAGK"/>
    <property type="match status" value="1"/>
</dbReference>
<dbReference type="GO" id="GO:0046512">
    <property type="term" value="P:sphingosine biosynthetic process"/>
    <property type="evidence" value="ECO:0007669"/>
    <property type="project" value="TreeGrafter"/>
</dbReference>
<evidence type="ECO:0000256" key="3">
    <source>
        <dbReference type="ARBA" id="ARBA00022777"/>
    </source>
</evidence>
<dbReference type="RefSeq" id="XP_008608438.1">
    <property type="nucleotide sequence ID" value="XM_008610216.1"/>
</dbReference>
<dbReference type="GeneID" id="19945268"/>
<feature type="domain" description="DAGKc" evidence="5">
    <location>
        <begin position="129"/>
        <end position="270"/>
    </location>
</feature>
<dbReference type="Proteomes" id="UP000030762">
    <property type="component" value="Unassembled WGS sequence"/>
</dbReference>
<dbReference type="PANTHER" id="PTHR12358:SF31">
    <property type="entry name" value="ACYLGLYCEROL KINASE, MITOCHONDRIAL"/>
    <property type="match status" value="1"/>
</dbReference>
<dbReference type="AlphaFoldDB" id="T0QTS6"/>
<dbReference type="SMART" id="SM00046">
    <property type="entry name" value="DAGKc"/>
    <property type="match status" value="1"/>
</dbReference>
<sequence length="469" mass="50703">MTSLSSGSETFALGRHAAIVAATADALEITMAKKPVLRLLWADVLGASTGHDTIGATSSLPLLIHVVEKTKNGKRKLRDVVLTSCGEANNGIHQLEVDKWVRIIQYFASPSRPLGGVAPSLDAIMQHPPKQRTFLVLINPVGGTGKGEKIYEKVEAILGLANIRVEKIVTDRPKHATDVARTLDVSSYDCLVVVGGDGFVYEVVQGLMARQDWATAIQLPLAILPAGTGNGLAKSICDDANELCTPESATYLAAKGSPQPLDVATMRNATTTSYLLLSLTWGFMAEIDHDSEKYRFFGAQRFFVGTIVKLLASKSWHGKLSYLPSRDEDDIPYADADVAPALLPAVGEPVPSEWVTLEGDMSLFWAMNVSHAANDAKIAPTARLDDGYFHIVLMQGKASRTEYASMMLGIEKGQHVHQPTVQVIKTRAFQLETPAENLLMADGERCDGGLWQVQVHRGLARVMGLPAPN</sequence>
<name>T0QTS6_SAPDV</name>
<protein>
    <recommendedName>
        <fullName evidence="5">DAGKc domain-containing protein</fullName>
    </recommendedName>
</protein>
<dbReference type="InterPro" id="IPR050187">
    <property type="entry name" value="Lipid_Phosphate_FormReg"/>
</dbReference>
<dbReference type="GO" id="GO:0016020">
    <property type="term" value="C:membrane"/>
    <property type="evidence" value="ECO:0007669"/>
    <property type="project" value="TreeGrafter"/>
</dbReference>
<accession>T0QTS6</accession>
<keyword evidence="3" id="KW-0418">Kinase</keyword>
<keyword evidence="7" id="KW-1185">Reference proteome</keyword>
<dbReference type="Pfam" id="PF00781">
    <property type="entry name" value="DAGK_cat"/>
    <property type="match status" value="1"/>
</dbReference>
<dbReference type="Pfam" id="PF19279">
    <property type="entry name" value="YegS_C"/>
    <property type="match status" value="1"/>
</dbReference>
<dbReference type="OrthoDB" id="3853857at2759"/>
<dbReference type="GO" id="GO:0005737">
    <property type="term" value="C:cytoplasm"/>
    <property type="evidence" value="ECO:0007669"/>
    <property type="project" value="TreeGrafter"/>
</dbReference>
<dbReference type="Gene3D" id="3.40.50.10330">
    <property type="entry name" value="Probable inorganic polyphosphate/atp-NAD kinase, domain 1"/>
    <property type="match status" value="1"/>
</dbReference>
<dbReference type="SUPFAM" id="SSF111331">
    <property type="entry name" value="NAD kinase/diacylglycerol kinase-like"/>
    <property type="match status" value="1"/>
</dbReference>
<reference evidence="6 7" key="1">
    <citation type="submission" date="2012-04" db="EMBL/GenBank/DDBJ databases">
        <title>The Genome Sequence of Saprolegnia declina VS20.</title>
        <authorList>
            <consortium name="The Broad Institute Genome Sequencing Platform"/>
            <person name="Russ C."/>
            <person name="Nusbaum C."/>
            <person name="Tyler B."/>
            <person name="van West P."/>
            <person name="Dieguez-Uribeondo J."/>
            <person name="de Bruijn I."/>
            <person name="Tripathy S."/>
            <person name="Jiang R."/>
            <person name="Young S.K."/>
            <person name="Zeng Q."/>
            <person name="Gargeya S."/>
            <person name="Fitzgerald M."/>
            <person name="Haas B."/>
            <person name="Abouelleil A."/>
            <person name="Alvarado L."/>
            <person name="Arachchi H.M."/>
            <person name="Berlin A."/>
            <person name="Chapman S.B."/>
            <person name="Goldberg J."/>
            <person name="Griggs A."/>
            <person name="Gujja S."/>
            <person name="Hansen M."/>
            <person name="Howarth C."/>
            <person name="Imamovic A."/>
            <person name="Larimer J."/>
            <person name="McCowen C."/>
            <person name="Montmayeur A."/>
            <person name="Murphy C."/>
            <person name="Neiman D."/>
            <person name="Pearson M."/>
            <person name="Priest M."/>
            <person name="Roberts A."/>
            <person name="Saif S."/>
            <person name="Shea T."/>
            <person name="Sisk P."/>
            <person name="Sykes S."/>
            <person name="Wortman J."/>
            <person name="Nusbaum C."/>
            <person name="Birren B."/>
        </authorList>
    </citation>
    <scope>NUCLEOTIDE SEQUENCE [LARGE SCALE GENOMIC DNA]</scope>
    <source>
        <strain evidence="6 7">VS20</strain>
    </source>
</reference>
<dbReference type="VEuPathDB" id="FungiDB:SDRG_04541"/>
<dbReference type="InterPro" id="IPR017438">
    <property type="entry name" value="ATP-NAD_kinase_N"/>
</dbReference>
<evidence type="ECO:0000313" key="7">
    <source>
        <dbReference type="Proteomes" id="UP000030762"/>
    </source>
</evidence>